<dbReference type="InterPro" id="IPR056238">
    <property type="entry name" value="YunG-like"/>
</dbReference>
<organism evidence="1 2">
    <name type="scientific">Trinickia dabaoshanensis</name>
    <dbReference type="NCBI Taxonomy" id="564714"/>
    <lineage>
        <taxon>Bacteria</taxon>
        <taxon>Pseudomonadati</taxon>
        <taxon>Pseudomonadota</taxon>
        <taxon>Betaproteobacteria</taxon>
        <taxon>Burkholderiales</taxon>
        <taxon>Burkholderiaceae</taxon>
        <taxon>Trinickia</taxon>
    </lineage>
</organism>
<dbReference type="Proteomes" id="UP000235616">
    <property type="component" value="Unassembled WGS sequence"/>
</dbReference>
<evidence type="ECO:0000313" key="2">
    <source>
        <dbReference type="Proteomes" id="UP000235616"/>
    </source>
</evidence>
<dbReference type="RefSeq" id="WP_102646515.1">
    <property type="nucleotide sequence ID" value="NZ_PNYA01000014.1"/>
</dbReference>
<protein>
    <recommendedName>
        <fullName evidence="3">YunG</fullName>
    </recommendedName>
</protein>
<keyword evidence="2" id="KW-1185">Reference proteome</keyword>
<dbReference type="Pfam" id="PF24585">
    <property type="entry name" value="YunG"/>
    <property type="match status" value="1"/>
</dbReference>
<dbReference type="OrthoDB" id="9792518at2"/>
<reference evidence="1 2" key="1">
    <citation type="submission" date="2018-01" db="EMBL/GenBank/DDBJ databases">
        <title>Whole genome analyses suggest that Burkholderia sensu lato contains two further novel genera in the rhizoxinica-symbiotica group Mycetohabitans gen. nov., and Trinickia gen. nov.: implications for the evolution of diazotrophy and nodulation in the Burkholderiaceae.</title>
        <authorList>
            <person name="Estrada-de los Santos P."/>
            <person name="Palmer M."/>
            <person name="Chavez-Ramirez B."/>
            <person name="Beukes C."/>
            <person name="Steenkamp E.T."/>
            <person name="Hirsch A.M."/>
            <person name="Manyaka P."/>
            <person name="Maluk M."/>
            <person name="Lafos M."/>
            <person name="Crook M."/>
            <person name="Gross E."/>
            <person name="Simon M.F."/>
            <person name="Bueno dos Reis Junior F."/>
            <person name="Poole P.S."/>
            <person name="Venter S.N."/>
            <person name="James E.K."/>
        </authorList>
    </citation>
    <scope>NUCLEOTIDE SEQUENCE [LARGE SCALE GENOMIC DNA]</scope>
    <source>
        <strain evidence="1 2">GIMN1.004</strain>
    </source>
</reference>
<sequence>MTSLKTSKFATPIDLYRVISRVWSGDTSSPTDAWSPSNPAQNHCSITALVVQAYFGGDILCTRTVGGTHFYNLIDGKKWDITVSQFKEPIPYDDTASSRESALADTSPEKYALLTSRLEAEMNRV</sequence>
<evidence type="ECO:0000313" key="1">
    <source>
        <dbReference type="EMBL" id="PMS18552.1"/>
    </source>
</evidence>
<dbReference type="AlphaFoldDB" id="A0A2N7VN22"/>
<dbReference type="EMBL" id="PNYA01000014">
    <property type="protein sequence ID" value="PMS18552.1"/>
    <property type="molecule type" value="Genomic_DNA"/>
</dbReference>
<comment type="caution">
    <text evidence="1">The sequence shown here is derived from an EMBL/GenBank/DDBJ whole genome shotgun (WGS) entry which is preliminary data.</text>
</comment>
<proteinExistence type="predicted"/>
<evidence type="ECO:0008006" key="3">
    <source>
        <dbReference type="Google" id="ProtNLM"/>
    </source>
</evidence>
<accession>A0A2N7VN22</accession>
<name>A0A2N7VN22_9BURK</name>
<gene>
    <name evidence="1" type="ORF">C0Z18_16640</name>
</gene>